<evidence type="ECO:0008006" key="7">
    <source>
        <dbReference type="Google" id="ProtNLM"/>
    </source>
</evidence>
<dbReference type="Proteomes" id="UP000821853">
    <property type="component" value="Chromosome 1"/>
</dbReference>
<reference evidence="5 6" key="1">
    <citation type="journal article" date="2020" name="Cell">
        <title>Large-Scale Comparative Analyses of Tick Genomes Elucidate Their Genetic Diversity and Vector Capacities.</title>
        <authorList>
            <consortium name="Tick Genome and Microbiome Consortium (TIGMIC)"/>
            <person name="Jia N."/>
            <person name="Wang J."/>
            <person name="Shi W."/>
            <person name="Du L."/>
            <person name="Sun Y."/>
            <person name="Zhan W."/>
            <person name="Jiang J.F."/>
            <person name="Wang Q."/>
            <person name="Zhang B."/>
            <person name="Ji P."/>
            <person name="Bell-Sakyi L."/>
            <person name="Cui X.M."/>
            <person name="Yuan T.T."/>
            <person name="Jiang B.G."/>
            <person name="Yang W.F."/>
            <person name="Lam T.T."/>
            <person name="Chang Q.C."/>
            <person name="Ding S.J."/>
            <person name="Wang X.J."/>
            <person name="Zhu J.G."/>
            <person name="Ruan X.D."/>
            <person name="Zhao L."/>
            <person name="Wei J.T."/>
            <person name="Ye R.Z."/>
            <person name="Que T.C."/>
            <person name="Du C.H."/>
            <person name="Zhou Y.H."/>
            <person name="Cheng J.X."/>
            <person name="Dai P.F."/>
            <person name="Guo W.B."/>
            <person name="Han X.H."/>
            <person name="Huang E.J."/>
            <person name="Li L.F."/>
            <person name="Wei W."/>
            <person name="Gao Y.C."/>
            <person name="Liu J.Z."/>
            <person name="Shao H.Z."/>
            <person name="Wang X."/>
            <person name="Wang C.C."/>
            <person name="Yang T.C."/>
            <person name="Huo Q.B."/>
            <person name="Li W."/>
            <person name="Chen H.Y."/>
            <person name="Chen S.E."/>
            <person name="Zhou L.G."/>
            <person name="Ni X.B."/>
            <person name="Tian J.H."/>
            <person name="Sheng Y."/>
            <person name="Liu T."/>
            <person name="Pan Y.S."/>
            <person name="Xia L.Y."/>
            <person name="Li J."/>
            <person name="Zhao F."/>
            <person name="Cao W.C."/>
        </authorList>
    </citation>
    <scope>NUCLEOTIDE SEQUENCE [LARGE SCALE GENOMIC DNA]</scope>
    <source>
        <strain evidence="5">HaeL-2018</strain>
    </source>
</reference>
<dbReference type="GO" id="GO:0003677">
    <property type="term" value="F:DNA binding"/>
    <property type="evidence" value="ECO:0007669"/>
    <property type="project" value="InterPro"/>
</dbReference>
<dbReference type="Gene3D" id="3.30.420.10">
    <property type="entry name" value="Ribonuclease H-like superfamily/Ribonuclease H"/>
    <property type="match status" value="1"/>
</dbReference>
<dbReference type="SUPFAM" id="SSF46689">
    <property type="entry name" value="Homeodomain-like"/>
    <property type="match status" value="1"/>
</dbReference>
<evidence type="ECO:0000256" key="1">
    <source>
        <dbReference type="ARBA" id="ARBA00004123"/>
    </source>
</evidence>
<dbReference type="AlphaFoldDB" id="A0A9J6FJM2"/>
<gene>
    <name evidence="5" type="ORF">HPB48_011877</name>
</gene>
<dbReference type="GO" id="GO:0015074">
    <property type="term" value="P:DNA integration"/>
    <property type="evidence" value="ECO:0007669"/>
    <property type="project" value="InterPro"/>
</dbReference>
<dbReference type="OMA" id="WFDEHES"/>
<dbReference type="PANTHER" id="PTHR23022">
    <property type="entry name" value="TRANSPOSABLE ELEMENT-RELATED"/>
    <property type="match status" value="1"/>
</dbReference>
<proteinExistence type="predicted"/>
<dbReference type="Pfam" id="PF01498">
    <property type="entry name" value="HTH_Tnp_Tc3_2"/>
    <property type="match status" value="1"/>
</dbReference>
<evidence type="ECO:0000313" key="5">
    <source>
        <dbReference type="EMBL" id="KAH9363155.1"/>
    </source>
</evidence>
<protein>
    <recommendedName>
        <fullName evidence="7">Transposase</fullName>
    </recommendedName>
</protein>
<dbReference type="InterPro" id="IPR052338">
    <property type="entry name" value="Transposase_5"/>
</dbReference>
<sequence length="328" mass="37300">MVEMSKRGYTQRNIALVTGRPLKTVNRIIQASRDEGRINDAPHRRRPRSTTNDEDLCIVAAVNDKPFQSAKDVRGALGLANVSDSTVRRRLREAGLRSRIAAQKHLLTAANKAARLRFATEHRSWSESEWKCVVFSDESTFSSRWDQRKRVWRTENTRFSPQNIQEVAASGRVSVNVWGALSHEGLGPLVRIDGRFTSDAYCTLLEHQMIPYVLNGPHPDGCYFFQQDLSPVHTSKEVARLLGDRGVMQLPWCAKGADMNIIEHVWGRMKVNLSKLSLELANCDQLWEAVEHEWKRLQRDTAFIEALYASLPQRMEAVVKVSGGMTRY</sequence>
<dbReference type="VEuPathDB" id="VectorBase:HLOH_055164"/>
<evidence type="ECO:0000259" key="4">
    <source>
        <dbReference type="Pfam" id="PF13358"/>
    </source>
</evidence>
<feature type="compositionally biased region" description="Basic and acidic residues" evidence="2">
    <location>
        <begin position="33"/>
        <end position="42"/>
    </location>
</feature>
<dbReference type="EMBL" id="JABSTR010000001">
    <property type="protein sequence ID" value="KAH9363155.1"/>
    <property type="molecule type" value="Genomic_DNA"/>
</dbReference>
<dbReference type="GO" id="GO:0006313">
    <property type="term" value="P:DNA transposition"/>
    <property type="evidence" value="ECO:0007669"/>
    <property type="project" value="InterPro"/>
</dbReference>
<dbReference type="Pfam" id="PF13358">
    <property type="entry name" value="DDE_3"/>
    <property type="match status" value="1"/>
</dbReference>
<comment type="subcellular location">
    <subcellularLocation>
        <location evidence="1">Nucleus</location>
    </subcellularLocation>
</comment>
<feature type="region of interest" description="Disordered" evidence="2">
    <location>
        <begin position="33"/>
        <end position="52"/>
    </location>
</feature>
<dbReference type="GO" id="GO:0005634">
    <property type="term" value="C:nucleus"/>
    <property type="evidence" value="ECO:0007669"/>
    <property type="project" value="UniProtKB-SubCell"/>
</dbReference>
<dbReference type="InterPro" id="IPR036397">
    <property type="entry name" value="RNaseH_sf"/>
</dbReference>
<evidence type="ECO:0000256" key="2">
    <source>
        <dbReference type="SAM" id="MobiDB-lite"/>
    </source>
</evidence>
<evidence type="ECO:0000259" key="3">
    <source>
        <dbReference type="Pfam" id="PF01498"/>
    </source>
</evidence>
<feature type="domain" description="Tc1-like transposase DDE" evidence="4">
    <location>
        <begin position="133"/>
        <end position="275"/>
    </location>
</feature>
<dbReference type="OrthoDB" id="4843387at2759"/>
<dbReference type="InterPro" id="IPR038717">
    <property type="entry name" value="Tc1-like_DDE_dom"/>
</dbReference>
<dbReference type="PANTHER" id="PTHR23022:SF134">
    <property type="entry name" value="TRANSPOSABLE ELEMENT TC1 TRANSPOSASE"/>
    <property type="match status" value="1"/>
</dbReference>
<dbReference type="InterPro" id="IPR002492">
    <property type="entry name" value="Transposase_Tc1-like"/>
</dbReference>
<evidence type="ECO:0000313" key="6">
    <source>
        <dbReference type="Proteomes" id="UP000821853"/>
    </source>
</evidence>
<comment type="caution">
    <text evidence="5">The sequence shown here is derived from an EMBL/GenBank/DDBJ whole genome shotgun (WGS) entry which is preliminary data.</text>
</comment>
<accession>A0A9J6FJM2</accession>
<name>A0A9J6FJM2_HAELO</name>
<organism evidence="5 6">
    <name type="scientific">Haemaphysalis longicornis</name>
    <name type="common">Bush tick</name>
    <dbReference type="NCBI Taxonomy" id="44386"/>
    <lineage>
        <taxon>Eukaryota</taxon>
        <taxon>Metazoa</taxon>
        <taxon>Ecdysozoa</taxon>
        <taxon>Arthropoda</taxon>
        <taxon>Chelicerata</taxon>
        <taxon>Arachnida</taxon>
        <taxon>Acari</taxon>
        <taxon>Parasitiformes</taxon>
        <taxon>Ixodida</taxon>
        <taxon>Ixodoidea</taxon>
        <taxon>Ixodidae</taxon>
        <taxon>Haemaphysalinae</taxon>
        <taxon>Haemaphysalis</taxon>
    </lineage>
</organism>
<keyword evidence="6" id="KW-1185">Reference proteome</keyword>
<feature type="domain" description="Transposase Tc1-like" evidence="3">
    <location>
        <begin position="58"/>
        <end position="123"/>
    </location>
</feature>
<dbReference type="InterPro" id="IPR009057">
    <property type="entry name" value="Homeodomain-like_sf"/>
</dbReference>